<evidence type="ECO:0000313" key="2">
    <source>
        <dbReference type="EMBL" id="TCV97234.1"/>
    </source>
</evidence>
<dbReference type="NCBIfam" id="TIGR00199">
    <property type="entry name" value="PncC_domain"/>
    <property type="match status" value="1"/>
</dbReference>
<dbReference type="OrthoDB" id="9801454at2"/>
<comment type="caution">
    <text evidence="2">The sequence shown here is derived from an EMBL/GenBank/DDBJ whole genome shotgun (WGS) entry which is preliminary data.</text>
</comment>
<dbReference type="AlphaFoldDB" id="A0A4R3Z0A0"/>
<proteinExistence type="predicted"/>
<evidence type="ECO:0000259" key="1">
    <source>
        <dbReference type="Pfam" id="PF02464"/>
    </source>
</evidence>
<organism evidence="2 3">
    <name type="scientific">Luteibacter rhizovicinus</name>
    <dbReference type="NCBI Taxonomy" id="242606"/>
    <lineage>
        <taxon>Bacteria</taxon>
        <taxon>Pseudomonadati</taxon>
        <taxon>Pseudomonadota</taxon>
        <taxon>Gammaproteobacteria</taxon>
        <taxon>Lysobacterales</taxon>
        <taxon>Rhodanobacteraceae</taxon>
        <taxon>Luteibacter</taxon>
    </lineage>
</organism>
<dbReference type="InterPro" id="IPR008136">
    <property type="entry name" value="CinA_C"/>
</dbReference>
<dbReference type="EMBL" id="SMCS01000001">
    <property type="protein sequence ID" value="TCV97234.1"/>
    <property type="molecule type" value="Genomic_DNA"/>
</dbReference>
<accession>A0A4R3Z0A0</accession>
<feature type="domain" description="CinA C-terminal" evidence="1">
    <location>
        <begin position="14"/>
        <end position="165"/>
    </location>
</feature>
<name>A0A4R3Z0A0_9GAMM</name>
<keyword evidence="3" id="KW-1185">Reference proteome</keyword>
<dbReference type="SUPFAM" id="SSF142433">
    <property type="entry name" value="CinA-like"/>
    <property type="match status" value="1"/>
</dbReference>
<dbReference type="RefSeq" id="WP_132141315.1">
    <property type="nucleotide sequence ID" value="NZ_SMCS01000001.1"/>
</dbReference>
<dbReference type="Gene3D" id="3.90.950.20">
    <property type="entry name" value="CinA-like"/>
    <property type="match status" value="1"/>
</dbReference>
<protein>
    <submittedName>
        <fullName evidence="2">Nicotinamide-nucleotide amidase</fullName>
    </submittedName>
</protein>
<dbReference type="Pfam" id="PF02464">
    <property type="entry name" value="CinA"/>
    <property type="match status" value="1"/>
</dbReference>
<evidence type="ECO:0000313" key="3">
    <source>
        <dbReference type="Proteomes" id="UP000295645"/>
    </source>
</evidence>
<reference evidence="2 3" key="1">
    <citation type="submission" date="2019-03" db="EMBL/GenBank/DDBJ databases">
        <title>Above-ground endophytic microbial communities from plants in different locations in the United States.</title>
        <authorList>
            <person name="Frank C."/>
        </authorList>
    </citation>
    <scope>NUCLEOTIDE SEQUENCE [LARGE SCALE GENOMIC DNA]</scope>
    <source>
        <strain evidence="2 3">LP_13_YM</strain>
    </source>
</reference>
<dbReference type="Proteomes" id="UP000295645">
    <property type="component" value="Unassembled WGS sequence"/>
</dbReference>
<sequence length="169" mass="17493">MEHASIPTDAELVALAAEVAAAAQRQRVMVATAESCTGGWIAKTLTDLAGSSAWFEAGVVTYSYSAKEALLGVNPRTLESTGAVSEQTVLEMVSGALARYGAGIAVAVTGIAGPSGGTPDKPVGTVWIGWKRRGGYAHARLYHFDGDREAVRRQTVAAALAGMSRELGD</sequence>
<gene>
    <name evidence="2" type="ORF">EC912_101229</name>
</gene>
<dbReference type="InterPro" id="IPR036653">
    <property type="entry name" value="CinA-like_C"/>
</dbReference>